<evidence type="ECO:0000313" key="4">
    <source>
        <dbReference type="Proteomes" id="UP000694257"/>
    </source>
</evidence>
<evidence type="ECO:0000256" key="2">
    <source>
        <dbReference type="RuleBase" id="RU000461"/>
    </source>
</evidence>
<name>A0ABX8RGH9_NOCIO</name>
<accession>A0ABX8RGH9</accession>
<evidence type="ECO:0000313" key="3">
    <source>
        <dbReference type="EMBL" id="QXN88446.1"/>
    </source>
</evidence>
<keyword evidence="4" id="KW-1185">Reference proteome</keyword>
<proteinExistence type="inferred from homology"/>
<comment type="similarity">
    <text evidence="1 2">Belongs to the cytochrome P450 family.</text>
</comment>
<dbReference type="Proteomes" id="UP000694257">
    <property type="component" value="Chromosome"/>
</dbReference>
<dbReference type="Pfam" id="PF00067">
    <property type="entry name" value="p450"/>
    <property type="match status" value="1"/>
</dbReference>
<keyword evidence="2" id="KW-0503">Monooxygenase</keyword>
<dbReference type="InterPro" id="IPR017972">
    <property type="entry name" value="Cyt_P450_CS"/>
</dbReference>
<protein>
    <submittedName>
        <fullName evidence="3">Cytochrome P450</fullName>
    </submittedName>
</protein>
<keyword evidence="2" id="KW-0349">Heme</keyword>
<dbReference type="RefSeq" id="WP_218469329.1">
    <property type="nucleotide sequence ID" value="NZ_BAABJN010000008.1"/>
</dbReference>
<gene>
    <name evidence="3" type="ORF">KV110_22885</name>
</gene>
<dbReference type="PANTHER" id="PTHR46696">
    <property type="entry name" value="P450, PUTATIVE (EUROFUNG)-RELATED"/>
    <property type="match status" value="1"/>
</dbReference>
<dbReference type="PANTHER" id="PTHR46696:SF1">
    <property type="entry name" value="CYTOCHROME P450 YJIB-RELATED"/>
    <property type="match status" value="1"/>
</dbReference>
<keyword evidence="2" id="KW-0560">Oxidoreductase</keyword>
<evidence type="ECO:0000256" key="1">
    <source>
        <dbReference type="ARBA" id="ARBA00010617"/>
    </source>
</evidence>
<dbReference type="EMBL" id="CP078145">
    <property type="protein sequence ID" value="QXN88446.1"/>
    <property type="molecule type" value="Genomic_DNA"/>
</dbReference>
<dbReference type="CDD" id="cd20625">
    <property type="entry name" value="CYP164-like"/>
    <property type="match status" value="1"/>
</dbReference>
<keyword evidence="2" id="KW-0408">Iron</keyword>
<dbReference type="InterPro" id="IPR001128">
    <property type="entry name" value="Cyt_P450"/>
</dbReference>
<dbReference type="PROSITE" id="PS00086">
    <property type="entry name" value="CYTOCHROME_P450"/>
    <property type="match status" value="1"/>
</dbReference>
<organism evidence="3 4">
    <name type="scientific">Nocardia iowensis</name>
    <dbReference type="NCBI Taxonomy" id="204891"/>
    <lineage>
        <taxon>Bacteria</taxon>
        <taxon>Bacillati</taxon>
        <taxon>Actinomycetota</taxon>
        <taxon>Actinomycetes</taxon>
        <taxon>Mycobacteriales</taxon>
        <taxon>Nocardiaceae</taxon>
        <taxon>Nocardia</taxon>
    </lineage>
</organism>
<sequence length="403" mass="45181">MREVRSELAPRFDTSSPALRENPYPAYARFRAAGPLCRGGPAQWVVTRYADVANLLKDHRLGSQFPEEYHRFSLGDGPATEFLRRVILHRDRPDHTVLRRLTGSAFGPGLVRTMHEWIERLVDDLLADARERAEIDAVTDLGYLLPVLVICELLGIPADDRDAIRPRAFDLGKAFSTSVGAADRAAADDAVVWLRDYLDNLLAQRRRSPGDDLLSRMLTAEDDGRRLTHEDIVDNAVFLFFAGFETTTSLIATGSAALLQHPDQLALLRRQPTHIPHAIEEFLRYDAPIQSRLRLVLEPLRIADRTLRPGRVVLLSIGSANHDERQFSDPERLDVTRNPNPHLSFGGGIHYCLGATLARIEATVLFTELIQRFPTIEPAGPAVRQLDGAFRTYSAVPMRLLPR</sequence>
<reference evidence="3 4" key="1">
    <citation type="submission" date="2021-07" db="EMBL/GenBank/DDBJ databases">
        <title>Whole Genome Sequence of Nocardia Iowensis.</title>
        <authorList>
            <person name="Lamm A."/>
            <person name="Collins-Fairclough A.M."/>
            <person name="Bunk B."/>
            <person name="Sproer C."/>
        </authorList>
    </citation>
    <scope>NUCLEOTIDE SEQUENCE [LARGE SCALE GENOMIC DNA]</scope>
    <source>
        <strain evidence="3 4">NRRL 5646</strain>
    </source>
</reference>
<keyword evidence="2" id="KW-0479">Metal-binding</keyword>